<feature type="transmembrane region" description="Helical" evidence="8">
    <location>
        <begin position="32"/>
        <end position="51"/>
    </location>
</feature>
<dbReference type="GO" id="GO:0005886">
    <property type="term" value="C:plasma membrane"/>
    <property type="evidence" value="ECO:0007669"/>
    <property type="project" value="UniProtKB-SubCell"/>
</dbReference>
<name>A0AB32XBM4_MYCFM</name>
<feature type="transmembrane region" description="Helical" evidence="8">
    <location>
        <begin position="231"/>
        <end position="251"/>
    </location>
</feature>
<evidence type="ECO:0000256" key="6">
    <source>
        <dbReference type="ARBA" id="ARBA00023065"/>
    </source>
</evidence>
<proteinExistence type="predicted"/>
<keyword evidence="3" id="KW-1003">Cell membrane</keyword>
<evidence type="ECO:0000256" key="5">
    <source>
        <dbReference type="ARBA" id="ARBA00022989"/>
    </source>
</evidence>
<keyword evidence="4 8" id="KW-0812">Transmembrane</keyword>
<keyword evidence="6" id="KW-0406">Ion transport</keyword>
<dbReference type="PANTHER" id="PTHR32024">
    <property type="entry name" value="TRK SYSTEM POTASSIUM UPTAKE PROTEIN TRKG-RELATED"/>
    <property type="match status" value="1"/>
</dbReference>
<feature type="transmembrane region" description="Helical" evidence="8">
    <location>
        <begin position="96"/>
        <end position="121"/>
    </location>
</feature>
<dbReference type="InterPro" id="IPR003445">
    <property type="entry name" value="Cat_transpt"/>
</dbReference>
<gene>
    <name evidence="9" type="primary">ktrB</name>
    <name evidence="9" type="ordered locus">MfeM64YM_0535</name>
</gene>
<feature type="transmembrane region" description="Helical" evidence="8">
    <location>
        <begin position="347"/>
        <end position="364"/>
    </location>
</feature>
<evidence type="ECO:0000256" key="8">
    <source>
        <dbReference type="SAM" id="Phobius"/>
    </source>
</evidence>
<organism evidence="9 10">
    <name type="scientific">Mycoplasmopsis fermentans (strain M64)</name>
    <name type="common">Mycoplasma fermentans</name>
    <dbReference type="NCBI Taxonomy" id="943945"/>
    <lineage>
        <taxon>Bacteria</taxon>
        <taxon>Bacillati</taxon>
        <taxon>Mycoplasmatota</taxon>
        <taxon>Mycoplasmoidales</taxon>
        <taxon>Metamycoplasmataceae</taxon>
        <taxon>Mycoplasmopsis</taxon>
    </lineage>
</organism>
<evidence type="ECO:0000313" key="10">
    <source>
        <dbReference type="Proteomes" id="UP000007473"/>
    </source>
</evidence>
<accession>A0AB32XBM4</accession>
<evidence type="ECO:0000256" key="3">
    <source>
        <dbReference type="ARBA" id="ARBA00022475"/>
    </source>
</evidence>
<dbReference type="KEGG" id="mfm:MfeM64YM_0535"/>
<sequence>MKNSKIAAWWRKSKIRQFFANYRVWRLNITKVKYIFLAYLLTVIIATPFLLSPWTHKDSSVKVSFWDALFTTSSAFSDTGLVTKTTYNTWNMFGQAIIAILIFLGGLGIFALRIFLINLIFFKRRNSLSELEVVSHERGSGDSGQTKKLIMDSIGTLLIIWIIFSFGLTFYFYYNEPKAYSDFDKYGDYISPYKNWGLSFRYGFFHCISALNNAGFDIIGKNSLMPYYHNIGLQIIFLTLLIIGGLGYPVIHDILNFFRFLIKYKGKRRYQWRLFTKISLLTYFVTTLVAFILIISFEGTFKNDNYFWRSDDKNLGNKWEKAWALLFTTFSTRSAGFSTINFSKLTSTSLIICSILMFIGAAPASTGGGIRTTTMAILFLSLFSKIMGRPSVRAFRRRIDDETVRMSSIVFSISIFLIIFISFITMSSLNNYSGQIDSNKYNFIHIFFEVNSAFGTTGLTCGITDKLNNASKVFLSILMFIGQFGISSTILVWGKKKNYSNKYEYISEPVAIG</sequence>
<evidence type="ECO:0000256" key="1">
    <source>
        <dbReference type="ARBA" id="ARBA00004651"/>
    </source>
</evidence>
<dbReference type="EMBL" id="CP002458">
    <property type="protein sequence ID" value="ADV34533.1"/>
    <property type="molecule type" value="Genomic_DNA"/>
</dbReference>
<dbReference type="PANTHER" id="PTHR32024:SF1">
    <property type="entry name" value="KTR SYSTEM POTASSIUM UPTAKE PROTEIN B"/>
    <property type="match status" value="1"/>
</dbReference>
<dbReference type="RefSeq" id="WP_013526895.1">
    <property type="nucleotide sequence ID" value="NC_014921.1"/>
</dbReference>
<reference evidence="9 10" key="1">
    <citation type="journal article" date="2011" name="J. Bacteriol.">
        <title>Genome sequence of the repetitive-sequence-rich Mycoplasma fermentans strain M64.</title>
        <authorList>
            <person name="Shu H.W."/>
            <person name="Liu T.T."/>
            <person name="Chang H.Y."/>
            <person name="Liu Y.M."/>
            <person name="Wu K.M."/>
            <person name="Shu H.Y."/>
            <person name="Tsai S.F."/>
            <person name="Hsiao K.J."/>
            <person name="Hu W.S."/>
            <person name="Ng W.V."/>
        </authorList>
    </citation>
    <scope>NUCLEOTIDE SEQUENCE [LARGE SCALE GENOMIC DNA]</scope>
    <source>
        <strain evidence="9 10">M64</strain>
    </source>
</reference>
<dbReference type="GO" id="GO:0030001">
    <property type="term" value="P:metal ion transport"/>
    <property type="evidence" value="ECO:0007669"/>
    <property type="project" value="UniProtKB-ARBA"/>
</dbReference>
<evidence type="ECO:0000256" key="4">
    <source>
        <dbReference type="ARBA" id="ARBA00022692"/>
    </source>
</evidence>
<evidence type="ECO:0000256" key="7">
    <source>
        <dbReference type="ARBA" id="ARBA00023136"/>
    </source>
</evidence>
<dbReference type="GO" id="GO:0008324">
    <property type="term" value="F:monoatomic cation transmembrane transporter activity"/>
    <property type="evidence" value="ECO:0007669"/>
    <property type="project" value="InterPro"/>
</dbReference>
<keyword evidence="5 8" id="KW-1133">Transmembrane helix</keyword>
<keyword evidence="7 8" id="KW-0472">Membrane</keyword>
<keyword evidence="2" id="KW-0813">Transport</keyword>
<dbReference type="AlphaFoldDB" id="A0AB32XBM4"/>
<evidence type="ECO:0000313" key="9">
    <source>
        <dbReference type="EMBL" id="ADV34533.1"/>
    </source>
</evidence>
<protein>
    <submittedName>
        <fullName evidence="9">Potassium uptake protein KtrB</fullName>
    </submittedName>
</protein>
<comment type="subcellular location">
    <subcellularLocation>
        <location evidence="1">Cell membrane</location>
        <topology evidence="1">Multi-pass membrane protein</topology>
    </subcellularLocation>
</comment>
<dbReference type="Pfam" id="PF02386">
    <property type="entry name" value="TrkH"/>
    <property type="match status" value="1"/>
</dbReference>
<evidence type="ECO:0000256" key="2">
    <source>
        <dbReference type="ARBA" id="ARBA00022448"/>
    </source>
</evidence>
<feature type="transmembrane region" description="Helical" evidence="8">
    <location>
        <begin position="473"/>
        <end position="493"/>
    </location>
</feature>
<feature type="transmembrane region" description="Helical" evidence="8">
    <location>
        <begin position="272"/>
        <end position="297"/>
    </location>
</feature>
<feature type="transmembrane region" description="Helical" evidence="8">
    <location>
        <begin position="154"/>
        <end position="174"/>
    </location>
</feature>
<dbReference type="Proteomes" id="UP000007473">
    <property type="component" value="Chromosome"/>
</dbReference>
<feature type="transmembrane region" description="Helical" evidence="8">
    <location>
        <begin position="409"/>
        <end position="429"/>
    </location>
</feature>